<dbReference type="PROSITE" id="PS51755">
    <property type="entry name" value="OMPR_PHOB"/>
    <property type="match status" value="1"/>
</dbReference>
<feature type="domain" description="Response regulatory" evidence="8">
    <location>
        <begin position="2"/>
        <end position="116"/>
    </location>
</feature>
<evidence type="ECO:0000256" key="7">
    <source>
        <dbReference type="PROSITE-ProRule" id="PRU01091"/>
    </source>
</evidence>
<feature type="modified residue" description="4-aspartylphosphate" evidence="6">
    <location>
        <position position="51"/>
    </location>
</feature>
<dbReference type="InterPro" id="IPR016032">
    <property type="entry name" value="Sig_transdc_resp-reg_C-effctor"/>
</dbReference>
<dbReference type="GO" id="GO:0006355">
    <property type="term" value="P:regulation of DNA-templated transcription"/>
    <property type="evidence" value="ECO:0007669"/>
    <property type="project" value="InterPro"/>
</dbReference>
<dbReference type="Proteomes" id="UP000257067">
    <property type="component" value="Unassembled WGS sequence"/>
</dbReference>
<keyword evidence="4 7" id="KW-0238">DNA-binding</keyword>
<feature type="domain" description="OmpR/PhoB-type" evidence="9">
    <location>
        <begin position="122"/>
        <end position="219"/>
    </location>
</feature>
<evidence type="ECO:0000256" key="2">
    <source>
        <dbReference type="ARBA" id="ARBA00023012"/>
    </source>
</evidence>
<dbReference type="Pfam" id="PF00486">
    <property type="entry name" value="Trans_reg_C"/>
    <property type="match status" value="1"/>
</dbReference>
<dbReference type="SMART" id="SM00862">
    <property type="entry name" value="Trans_reg_C"/>
    <property type="match status" value="1"/>
</dbReference>
<dbReference type="GO" id="GO:0000976">
    <property type="term" value="F:transcription cis-regulatory region binding"/>
    <property type="evidence" value="ECO:0007669"/>
    <property type="project" value="TreeGrafter"/>
</dbReference>
<evidence type="ECO:0000256" key="5">
    <source>
        <dbReference type="ARBA" id="ARBA00023163"/>
    </source>
</evidence>
<comment type="caution">
    <text evidence="10">The sequence shown here is derived from an EMBL/GenBank/DDBJ whole genome shotgun (WGS) entry which is preliminary data.</text>
</comment>
<dbReference type="Pfam" id="PF00072">
    <property type="entry name" value="Response_reg"/>
    <property type="match status" value="1"/>
</dbReference>
<keyword evidence="5" id="KW-0804">Transcription</keyword>
<evidence type="ECO:0000313" key="10">
    <source>
        <dbReference type="EMBL" id="RDU69473.1"/>
    </source>
</evidence>
<evidence type="ECO:0000256" key="6">
    <source>
        <dbReference type="PROSITE-ProRule" id="PRU00169"/>
    </source>
</evidence>
<reference evidence="10 11" key="1">
    <citation type="submission" date="2018-04" db="EMBL/GenBank/DDBJ databases">
        <title>Novel Campyloabacter and Helicobacter Species and Strains.</title>
        <authorList>
            <person name="Mannion A.J."/>
            <person name="Shen Z."/>
            <person name="Fox J.G."/>
        </authorList>
    </citation>
    <scope>NUCLEOTIDE SEQUENCE [LARGE SCALE GENOMIC DNA]</scope>
    <source>
        <strain evidence="10 11">ATCC 700242</strain>
    </source>
</reference>
<dbReference type="PANTHER" id="PTHR48111:SF21">
    <property type="entry name" value="DNA-BINDING DUAL MASTER TRANSCRIPTIONAL REGULATOR RPAA"/>
    <property type="match status" value="1"/>
</dbReference>
<evidence type="ECO:0000259" key="8">
    <source>
        <dbReference type="PROSITE" id="PS50110"/>
    </source>
</evidence>
<evidence type="ECO:0000256" key="1">
    <source>
        <dbReference type="ARBA" id="ARBA00022553"/>
    </source>
</evidence>
<dbReference type="GO" id="GO:0032993">
    <property type="term" value="C:protein-DNA complex"/>
    <property type="evidence" value="ECO:0007669"/>
    <property type="project" value="TreeGrafter"/>
</dbReference>
<dbReference type="EMBL" id="NXLU01000002">
    <property type="protein sequence ID" value="RDU69473.1"/>
    <property type="molecule type" value="Genomic_DNA"/>
</dbReference>
<keyword evidence="1 6" id="KW-0597">Phosphoprotein</keyword>
<dbReference type="SMART" id="SM00448">
    <property type="entry name" value="REC"/>
    <property type="match status" value="1"/>
</dbReference>
<dbReference type="PANTHER" id="PTHR48111">
    <property type="entry name" value="REGULATOR OF RPOS"/>
    <property type="match status" value="1"/>
</dbReference>
<dbReference type="SUPFAM" id="SSF46894">
    <property type="entry name" value="C-terminal effector domain of the bipartite response regulators"/>
    <property type="match status" value="1"/>
</dbReference>
<dbReference type="GO" id="GO:0000156">
    <property type="term" value="F:phosphorelay response regulator activity"/>
    <property type="evidence" value="ECO:0007669"/>
    <property type="project" value="TreeGrafter"/>
</dbReference>
<dbReference type="InterPro" id="IPR001789">
    <property type="entry name" value="Sig_transdc_resp-reg_receiver"/>
</dbReference>
<dbReference type="Gene3D" id="3.40.50.2300">
    <property type="match status" value="1"/>
</dbReference>
<feature type="DNA-binding region" description="OmpR/PhoB-type" evidence="7">
    <location>
        <begin position="122"/>
        <end position="219"/>
    </location>
</feature>
<dbReference type="CDD" id="cd00383">
    <property type="entry name" value="trans_reg_C"/>
    <property type="match status" value="1"/>
</dbReference>
<name>A0A3D8IWQ3_9HELI</name>
<evidence type="ECO:0000259" key="9">
    <source>
        <dbReference type="PROSITE" id="PS51755"/>
    </source>
</evidence>
<evidence type="ECO:0000256" key="3">
    <source>
        <dbReference type="ARBA" id="ARBA00023015"/>
    </source>
</evidence>
<dbReference type="RefSeq" id="WP_104724575.1">
    <property type="nucleotide sequence ID" value="NZ_FZNE01000003.1"/>
</dbReference>
<dbReference type="InterPro" id="IPR036388">
    <property type="entry name" value="WH-like_DNA-bd_sf"/>
</dbReference>
<gene>
    <name evidence="10" type="ORF">CQA62_02150</name>
</gene>
<dbReference type="InterPro" id="IPR039420">
    <property type="entry name" value="WalR-like"/>
</dbReference>
<dbReference type="InterPro" id="IPR011006">
    <property type="entry name" value="CheY-like_superfamily"/>
</dbReference>
<dbReference type="PROSITE" id="PS50110">
    <property type="entry name" value="RESPONSE_REGULATORY"/>
    <property type="match status" value="1"/>
</dbReference>
<keyword evidence="2" id="KW-0902">Two-component regulatory system</keyword>
<dbReference type="AlphaFoldDB" id="A0A3D8IWQ3"/>
<dbReference type="Gene3D" id="1.10.10.10">
    <property type="entry name" value="Winged helix-like DNA-binding domain superfamily/Winged helix DNA-binding domain"/>
    <property type="match status" value="1"/>
</dbReference>
<keyword evidence="11" id="KW-1185">Reference proteome</keyword>
<sequence length="220" mass="25353">MKIFLLEDDELLFEIIEEFLVEKGNSVKACKDGLEAEAILLKEKFDLLLLDVQVPSVNGFALLQGLRNIQNHTPAIFITALNGTKDLKYGFEVGGDDYIKKPFDLLELEARIKNLKKHYCIQDKILIHPSFEFDSVNFTLSDHSTQKSFTLTQKENALLLYFCTHPNRVLTLEELATNLWAYESPPTQATLRSYIKTLRRYLGFERITNIKGNGYRFNQI</sequence>
<accession>A0A3D8IWQ3</accession>
<evidence type="ECO:0000313" key="11">
    <source>
        <dbReference type="Proteomes" id="UP000257067"/>
    </source>
</evidence>
<dbReference type="OrthoDB" id="368799at2"/>
<protein>
    <submittedName>
        <fullName evidence="10">DNA-binding response regulator</fullName>
    </submittedName>
</protein>
<keyword evidence="3" id="KW-0805">Transcription regulation</keyword>
<dbReference type="SUPFAM" id="SSF52172">
    <property type="entry name" value="CheY-like"/>
    <property type="match status" value="1"/>
</dbReference>
<organism evidence="10 11">
    <name type="scientific">Helicobacter cholecystus</name>
    <dbReference type="NCBI Taxonomy" id="45498"/>
    <lineage>
        <taxon>Bacteria</taxon>
        <taxon>Pseudomonadati</taxon>
        <taxon>Campylobacterota</taxon>
        <taxon>Epsilonproteobacteria</taxon>
        <taxon>Campylobacterales</taxon>
        <taxon>Helicobacteraceae</taxon>
        <taxon>Helicobacter</taxon>
    </lineage>
</organism>
<dbReference type="GO" id="GO:0005829">
    <property type="term" value="C:cytosol"/>
    <property type="evidence" value="ECO:0007669"/>
    <property type="project" value="TreeGrafter"/>
</dbReference>
<dbReference type="InterPro" id="IPR001867">
    <property type="entry name" value="OmpR/PhoB-type_DNA-bd"/>
</dbReference>
<evidence type="ECO:0000256" key="4">
    <source>
        <dbReference type="ARBA" id="ARBA00023125"/>
    </source>
</evidence>
<proteinExistence type="predicted"/>